<dbReference type="AlphaFoldDB" id="A0A841AR65"/>
<reference evidence="4 5" key="1">
    <citation type="submission" date="2020-08" db="EMBL/GenBank/DDBJ databases">
        <title>Sequencing the genomes of 1000 actinobacteria strains.</title>
        <authorList>
            <person name="Klenk H.-P."/>
        </authorList>
    </citation>
    <scope>NUCLEOTIDE SEQUENCE [LARGE SCALE GENOMIC DNA]</scope>
    <source>
        <strain evidence="4 5">DSM 105784</strain>
    </source>
</reference>
<keyword evidence="5" id="KW-1185">Reference proteome</keyword>
<evidence type="ECO:0000259" key="3">
    <source>
        <dbReference type="Pfam" id="PF00156"/>
    </source>
</evidence>
<dbReference type="SUPFAM" id="SSF53271">
    <property type="entry name" value="PRTase-like"/>
    <property type="match status" value="1"/>
</dbReference>
<comment type="similarity">
    <text evidence="1">Belongs to the ComF/GntX family.</text>
</comment>
<feature type="domain" description="Phosphoribosyltransferase" evidence="3">
    <location>
        <begin position="173"/>
        <end position="254"/>
    </location>
</feature>
<dbReference type="EMBL" id="JACHMJ010000001">
    <property type="protein sequence ID" value="MBB5844186.1"/>
    <property type="molecule type" value="Genomic_DNA"/>
</dbReference>
<protein>
    <submittedName>
        <fullName evidence="4">Putative amidophosphoribosyltransferase</fullName>
    </submittedName>
</protein>
<dbReference type="InterPro" id="IPR000836">
    <property type="entry name" value="PRTase_dom"/>
</dbReference>
<dbReference type="PANTHER" id="PTHR47505:SF1">
    <property type="entry name" value="DNA UTILIZATION PROTEIN YHGH"/>
    <property type="match status" value="1"/>
</dbReference>
<dbReference type="GO" id="GO:0016757">
    <property type="term" value="F:glycosyltransferase activity"/>
    <property type="evidence" value="ECO:0007669"/>
    <property type="project" value="UniProtKB-KW"/>
</dbReference>
<dbReference type="PANTHER" id="PTHR47505">
    <property type="entry name" value="DNA UTILIZATION PROTEIN YHGH"/>
    <property type="match status" value="1"/>
</dbReference>
<dbReference type="RefSeq" id="WP_184238099.1">
    <property type="nucleotide sequence ID" value="NZ_JACHMJ010000001.1"/>
</dbReference>
<proteinExistence type="inferred from homology"/>
<feature type="region of interest" description="Disordered" evidence="2">
    <location>
        <begin position="107"/>
        <end position="137"/>
    </location>
</feature>
<evidence type="ECO:0000313" key="5">
    <source>
        <dbReference type="Proteomes" id="UP000536685"/>
    </source>
</evidence>
<evidence type="ECO:0000256" key="2">
    <source>
        <dbReference type="SAM" id="MobiDB-lite"/>
    </source>
</evidence>
<keyword evidence="4" id="KW-0808">Transferase</keyword>
<accession>A0A841AR65</accession>
<name>A0A841AR65_9MICO</name>
<dbReference type="CDD" id="cd06223">
    <property type="entry name" value="PRTases_typeI"/>
    <property type="match status" value="1"/>
</dbReference>
<sequence>MLVRDALLDALAVLLPVECAGCDAPDRALCDACGEALVGVPVTRSLADGTPAVSALDYAGVVRRVILSFKEQGRTDVARRLARPLLTAIGVAVRRGQGPPAGVLSGVLSGGLPGTPSPGAPSPGAGLPGGGHDPRPPPVELVAVPSGRAAFRRRGYAPVALLLRRAGLRHARALAVARGAVQQKSLAAGERAANREGYLRAIRPLDGRRFVVVDDVLTTGATLAEAARAVRAAGGEVVAVATLAYTPRRLAHPDGRSLNGR</sequence>
<evidence type="ECO:0000256" key="1">
    <source>
        <dbReference type="ARBA" id="ARBA00008007"/>
    </source>
</evidence>
<dbReference type="Proteomes" id="UP000536685">
    <property type="component" value="Unassembled WGS sequence"/>
</dbReference>
<evidence type="ECO:0000313" key="4">
    <source>
        <dbReference type="EMBL" id="MBB5844186.1"/>
    </source>
</evidence>
<dbReference type="Gene3D" id="3.40.50.2020">
    <property type="match status" value="1"/>
</dbReference>
<dbReference type="Pfam" id="PF00156">
    <property type="entry name" value="Pribosyltran"/>
    <property type="match status" value="1"/>
</dbReference>
<dbReference type="InterPro" id="IPR051910">
    <property type="entry name" value="ComF/GntX_DNA_util-trans"/>
</dbReference>
<dbReference type="InterPro" id="IPR029057">
    <property type="entry name" value="PRTase-like"/>
</dbReference>
<comment type="caution">
    <text evidence="4">The sequence shown here is derived from an EMBL/GenBank/DDBJ whole genome shotgun (WGS) entry which is preliminary data.</text>
</comment>
<organism evidence="4 5">
    <name type="scientific">Conyzicola lurida</name>
    <dbReference type="NCBI Taxonomy" id="1172621"/>
    <lineage>
        <taxon>Bacteria</taxon>
        <taxon>Bacillati</taxon>
        <taxon>Actinomycetota</taxon>
        <taxon>Actinomycetes</taxon>
        <taxon>Micrococcales</taxon>
        <taxon>Microbacteriaceae</taxon>
        <taxon>Conyzicola</taxon>
    </lineage>
</organism>
<gene>
    <name evidence="4" type="ORF">HD599_002509</name>
</gene>
<keyword evidence="4" id="KW-0328">Glycosyltransferase</keyword>